<comment type="caution">
    <text evidence="1">The sequence shown here is derived from an EMBL/GenBank/DDBJ whole genome shotgun (WGS) entry which is preliminary data.</text>
</comment>
<evidence type="ECO:0000313" key="1">
    <source>
        <dbReference type="EMBL" id="MBO0333495.1"/>
    </source>
</evidence>
<evidence type="ECO:0000313" key="2">
    <source>
        <dbReference type="Proteomes" id="UP000664761"/>
    </source>
</evidence>
<accession>A0ABS3F4N8</accession>
<organism evidence="1 2">
    <name type="scientific">Sneathiella sedimenti</name>
    <dbReference type="NCBI Taxonomy" id="2816034"/>
    <lineage>
        <taxon>Bacteria</taxon>
        <taxon>Pseudomonadati</taxon>
        <taxon>Pseudomonadota</taxon>
        <taxon>Alphaproteobacteria</taxon>
        <taxon>Sneathiellales</taxon>
        <taxon>Sneathiellaceae</taxon>
        <taxon>Sneathiella</taxon>
    </lineage>
</organism>
<sequence length="155" mass="18141">MTQPTDYIYVPLHVDLYAELVRRSGRANVANYIENQIEGFLEATEGDPNIWSAEYIEKHTEQQDEEYLDKYGNPNRGFQWQKVFLPNGTRIRMTYRGTHYYAEVHHEKLLFNGDSVTPSEFARKVANNTSRNAWRDIYINFPGEGGWKFANDLRG</sequence>
<dbReference type="RefSeq" id="WP_207043860.1">
    <property type="nucleotide sequence ID" value="NZ_JAFLNC010000002.1"/>
</dbReference>
<name>A0ABS3F4N8_9PROT</name>
<dbReference type="Proteomes" id="UP000664761">
    <property type="component" value="Unassembled WGS sequence"/>
</dbReference>
<reference evidence="1 2" key="1">
    <citation type="submission" date="2021-03" db="EMBL/GenBank/DDBJ databases">
        <title>Sneathiella sp. CAU 1612 isolated from Kang Won-do.</title>
        <authorList>
            <person name="Kim W."/>
        </authorList>
    </citation>
    <scope>NUCLEOTIDE SEQUENCE [LARGE SCALE GENOMIC DNA]</scope>
    <source>
        <strain evidence="1 2">CAU 1612</strain>
    </source>
</reference>
<gene>
    <name evidence="1" type="ORF">J0X12_07715</name>
</gene>
<proteinExistence type="predicted"/>
<dbReference type="EMBL" id="JAFLNC010000002">
    <property type="protein sequence ID" value="MBO0333495.1"/>
    <property type="molecule type" value="Genomic_DNA"/>
</dbReference>
<protein>
    <submittedName>
        <fullName evidence="1">Uncharacterized protein</fullName>
    </submittedName>
</protein>
<keyword evidence="2" id="KW-1185">Reference proteome</keyword>